<accession>A0A4Y5P1V0</accession>
<dbReference type="Proteomes" id="UP000308921">
    <property type="component" value="Segment"/>
</dbReference>
<dbReference type="Pfam" id="PF24450">
    <property type="entry name" value="DUF7566"/>
    <property type="match status" value="1"/>
</dbReference>
<evidence type="ECO:0000313" key="2">
    <source>
        <dbReference type="Proteomes" id="UP000308921"/>
    </source>
</evidence>
<protein>
    <submittedName>
        <fullName evidence="1">Uncharacterized protein</fullName>
    </submittedName>
</protein>
<keyword evidence="2" id="KW-1185">Reference proteome</keyword>
<evidence type="ECO:0000313" key="1">
    <source>
        <dbReference type="EMBL" id="QCW23937.1"/>
    </source>
</evidence>
<dbReference type="EMBL" id="MK770119">
    <property type="protein sequence ID" value="QCW23937.1"/>
    <property type="molecule type" value="Genomic_DNA"/>
</dbReference>
<organism evidence="1 2">
    <name type="scientific">Pantoea phage vB_PagS_AAS21</name>
    <dbReference type="NCBI Taxonomy" id="2575261"/>
    <lineage>
        <taxon>Viruses</taxon>
        <taxon>Duplodnaviria</taxon>
        <taxon>Heunggongvirae</taxon>
        <taxon>Uroviricota</taxon>
        <taxon>Caudoviricetes</taxon>
        <taxon>Demerecviridae</taxon>
        <taxon>Keyvirus</taxon>
        <taxon>Keyvirus AAS21</taxon>
    </lineage>
</organism>
<reference evidence="1 2" key="1">
    <citation type="submission" date="2019-04" db="EMBL/GenBank/DDBJ databases">
        <title>Complete genome sequence of Pantoea bacteriophage vB_PagS_AAS21.</title>
        <authorList>
            <person name="Truncaite L."/>
            <person name="Simoliuniene M."/>
            <person name="Zajanckauskaite A."/>
            <person name="Meskys R."/>
            <person name="Simoliunas E."/>
        </authorList>
    </citation>
    <scope>NUCLEOTIDE SEQUENCE [LARGE SCALE GENOMIC DNA]</scope>
</reference>
<dbReference type="InterPro" id="IPR055988">
    <property type="entry name" value="DUF7566"/>
</dbReference>
<name>A0A4Y5P1V0_9CAUD</name>
<sequence>MSMKIFKAGNQSVKFKALNNMLAGNASSHAVKHFEREMTSLFGTDERHELPTAFVNEALQGGKIVVLFNARSWIIHGTGSYDVDFIVLRHTGSGNVDYYATRTHNTDANYSDDVQVASLDINTVIHAIKDDFSEYSSIGSLRTDYKVLAFTSDAIYTPDWTLESLPEGWSQVHVENKINRTGAIANNSSTNKGSTNMSNVKNTATVVAAKNKSAVVAVAKLEAGRIAIKQVSRVVTPKLPMMIRGYADSEIGRLVMANLFNFAVTQFAANNQNAQLVADAMLEGAMLEMLQKFNFEEMINEVVNKVDISKLTNSEE</sequence>
<gene>
    <name evidence="1" type="ORF">AAS21_gp199</name>
</gene>
<proteinExistence type="predicted"/>